<dbReference type="EMBL" id="AP011177">
    <property type="protein sequence ID" value="BAJ01599.1"/>
    <property type="molecule type" value="Genomic_DNA"/>
</dbReference>
<dbReference type="AlphaFoldDB" id="D4ZIV0"/>
<reference evidence="2" key="1">
    <citation type="journal article" date="2010" name="Mol. Biosyst.">
        <title>Complete genome sequence and comparative analysis of Shewanella violacea, a psychrophilic and piezophilic bacterium from deep sea floor sediments.</title>
        <authorList>
            <person name="Aono E."/>
            <person name="Baba T."/>
            <person name="Ara T."/>
            <person name="Nishi T."/>
            <person name="Nakamichi T."/>
            <person name="Inamoto E."/>
            <person name="Toyonaga H."/>
            <person name="Hasegawa M."/>
            <person name="Takai Y."/>
            <person name="Okumura Y."/>
            <person name="Baba M."/>
            <person name="Tomita M."/>
            <person name="Kato C."/>
            <person name="Oshima T."/>
            <person name="Nakasone K."/>
            <person name="Mori H."/>
        </authorList>
    </citation>
    <scope>NUCLEOTIDE SEQUENCE [LARGE SCALE GENOMIC DNA]</scope>
    <source>
        <strain evidence="2">JCM 10179 / CIP 106290 / LMG 19151 / DSS12</strain>
    </source>
</reference>
<dbReference type="KEGG" id="svo:SVI_1628"/>
<sequence length="71" mass="8019">MVNEYRCRGGYKHIVVTSAIVPTVDRISLPSVTFATLMAIFVNNLSAEIMLINKLRFLEGLFFGLLRDSVR</sequence>
<keyword evidence="2" id="KW-1185">Reference proteome</keyword>
<evidence type="ECO:0000313" key="1">
    <source>
        <dbReference type="EMBL" id="BAJ01599.1"/>
    </source>
</evidence>
<dbReference type="STRING" id="637905.SVI_1628"/>
<accession>D4ZIV0</accession>
<organism evidence="1 2">
    <name type="scientific">Shewanella violacea (strain JCM 10179 / CIP 106290 / LMG 19151 / DSS12)</name>
    <dbReference type="NCBI Taxonomy" id="637905"/>
    <lineage>
        <taxon>Bacteria</taxon>
        <taxon>Pseudomonadati</taxon>
        <taxon>Pseudomonadota</taxon>
        <taxon>Gammaproteobacteria</taxon>
        <taxon>Alteromonadales</taxon>
        <taxon>Shewanellaceae</taxon>
        <taxon>Shewanella</taxon>
    </lineage>
</organism>
<name>D4ZIV0_SHEVD</name>
<evidence type="ECO:0000313" key="2">
    <source>
        <dbReference type="Proteomes" id="UP000002350"/>
    </source>
</evidence>
<protein>
    <submittedName>
        <fullName evidence="1">Uncharacterized protein</fullName>
    </submittedName>
</protein>
<dbReference type="HOGENOM" id="CLU_2737807_0_0_6"/>
<dbReference type="Proteomes" id="UP000002350">
    <property type="component" value="Chromosome"/>
</dbReference>
<gene>
    <name evidence="1" type="ordered locus">SVI_1628</name>
</gene>
<proteinExistence type="predicted"/>